<gene>
    <name evidence="2" type="ORF">Q9K02_03055</name>
</gene>
<sequence length="109" mass="12125">MAALRAEWQNLIGDDWTVRDSRVNTDFIIPQPHPAWESGGGVFDFLKSFWTVCVRRLPPLDKERHASPIEPNQPIDDSAGSGSAFAWENAEEADAKEACKKLSQADTGR</sequence>
<evidence type="ECO:0000313" key="3">
    <source>
        <dbReference type="Proteomes" id="UP001240639"/>
    </source>
</evidence>
<feature type="region of interest" description="Disordered" evidence="1">
    <location>
        <begin position="61"/>
        <end position="91"/>
    </location>
</feature>
<name>A0ABT9HLV7_9SPHN</name>
<protein>
    <submittedName>
        <fullName evidence="2">Uncharacterized protein</fullName>
    </submittedName>
</protein>
<evidence type="ECO:0000313" key="2">
    <source>
        <dbReference type="EMBL" id="MDP4574118.1"/>
    </source>
</evidence>
<comment type="caution">
    <text evidence="2">The sequence shown here is derived from an EMBL/GenBank/DDBJ whole genome shotgun (WGS) entry which is preliminary data.</text>
</comment>
<accession>A0ABT9HLV7</accession>
<reference evidence="2 3" key="1">
    <citation type="submission" date="2023-08" db="EMBL/GenBank/DDBJ databases">
        <title>genomic of G39.</title>
        <authorList>
            <person name="Wang Y."/>
        </authorList>
    </citation>
    <scope>NUCLEOTIDE SEQUENCE [LARGE SCALE GENOMIC DNA]</scope>
    <source>
        <strain evidence="2 3">G39</strain>
    </source>
</reference>
<dbReference type="EMBL" id="JAVAIM010000001">
    <property type="protein sequence ID" value="MDP4574118.1"/>
    <property type="molecule type" value="Genomic_DNA"/>
</dbReference>
<organism evidence="2 3">
    <name type="scientific">Qipengyuania profundimaris</name>
    <dbReference type="NCBI Taxonomy" id="3067652"/>
    <lineage>
        <taxon>Bacteria</taxon>
        <taxon>Pseudomonadati</taxon>
        <taxon>Pseudomonadota</taxon>
        <taxon>Alphaproteobacteria</taxon>
        <taxon>Sphingomonadales</taxon>
        <taxon>Erythrobacteraceae</taxon>
        <taxon>Qipengyuania</taxon>
    </lineage>
</organism>
<keyword evidence="3" id="KW-1185">Reference proteome</keyword>
<proteinExistence type="predicted"/>
<dbReference type="Proteomes" id="UP001240639">
    <property type="component" value="Unassembled WGS sequence"/>
</dbReference>
<evidence type="ECO:0000256" key="1">
    <source>
        <dbReference type="SAM" id="MobiDB-lite"/>
    </source>
</evidence>
<dbReference type="RefSeq" id="WP_305931565.1">
    <property type="nucleotide sequence ID" value="NZ_JAVAIM010000001.1"/>
</dbReference>